<evidence type="ECO:0000313" key="4">
    <source>
        <dbReference type="Proteomes" id="UP000027920"/>
    </source>
</evidence>
<dbReference type="GeneID" id="25284878"/>
<name>A0A072PF26_9EURO</name>
<dbReference type="SMART" id="SM00271">
    <property type="entry name" value="DnaJ"/>
    <property type="match status" value="1"/>
</dbReference>
<proteinExistence type="predicted"/>
<reference evidence="3 4" key="1">
    <citation type="submission" date="2013-03" db="EMBL/GenBank/DDBJ databases">
        <title>The Genome Sequence of Exophiala aquamarina CBS 119918.</title>
        <authorList>
            <consortium name="The Broad Institute Genomics Platform"/>
            <person name="Cuomo C."/>
            <person name="de Hoog S."/>
            <person name="Gorbushina A."/>
            <person name="Walker B."/>
            <person name="Young S.K."/>
            <person name="Zeng Q."/>
            <person name="Gargeya S."/>
            <person name="Fitzgerald M."/>
            <person name="Haas B."/>
            <person name="Abouelleil A."/>
            <person name="Allen A.W."/>
            <person name="Alvarado L."/>
            <person name="Arachchi H.M."/>
            <person name="Berlin A.M."/>
            <person name="Chapman S.B."/>
            <person name="Gainer-Dewar J."/>
            <person name="Goldberg J."/>
            <person name="Griggs A."/>
            <person name="Gujja S."/>
            <person name="Hansen M."/>
            <person name="Howarth C."/>
            <person name="Imamovic A."/>
            <person name="Ireland A."/>
            <person name="Larimer J."/>
            <person name="McCowan C."/>
            <person name="Murphy C."/>
            <person name="Pearson M."/>
            <person name="Poon T.W."/>
            <person name="Priest M."/>
            <person name="Roberts A."/>
            <person name="Saif S."/>
            <person name="Shea T."/>
            <person name="Sisk P."/>
            <person name="Sykes S."/>
            <person name="Wortman J."/>
            <person name="Nusbaum C."/>
            <person name="Birren B."/>
        </authorList>
    </citation>
    <scope>NUCLEOTIDE SEQUENCE [LARGE SCALE GENOMIC DNA]</scope>
    <source>
        <strain evidence="3 4">CBS 119918</strain>
    </source>
</reference>
<dbReference type="AlphaFoldDB" id="A0A072PF26"/>
<evidence type="ECO:0000313" key="3">
    <source>
        <dbReference type="EMBL" id="KEF54175.1"/>
    </source>
</evidence>
<dbReference type="InterPro" id="IPR056453">
    <property type="entry name" value="HTH_DNAJC9"/>
</dbReference>
<feature type="compositionally biased region" description="Basic and acidic residues" evidence="1">
    <location>
        <begin position="295"/>
        <end position="305"/>
    </location>
</feature>
<dbReference type="InterPro" id="IPR018253">
    <property type="entry name" value="DnaJ_domain_CS"/>
</dbReference>
<organism evidence="3 4">
    <name type="scientific">Exophiala aquamarina CBS 119918</name>
    <dbReference type="NCBI Taxonomy" id="1182545"/>
    <lineage>
        <taxon>Eukaryota</taxon>
        <taxon>Fungi</taxon>
        <taxon>Dikarya</taxon>
        <taxon>Ascomycota</taxon>
        <taxon>Pezizomycotina</taxon>
        <taxon>Eurotiomycetes</taxon>
        <taxon>Chaetothyriomycetidae</taxon>
        <taxon>Chaetothyriales</taxon>
        <taxon>Herpotrichiellaceae</taxon>
        <taxon>Exophiala</taxon>
    </lineage>
</organism>
<accession>A0A072PF26</accession>
<dbReference type="OrthoDB" id="110024at2759"/>
<dbReference type="PRINTS" id="PR00625">
    <property type="entry name" value="JDOMAIN"/>
</dbReference>
<feature type="compositionally biased region" description="Basic residues" evidence="1">
    <location>
        <begin position="1"/>
        <end position="11"/>
    </location>
</feature>
<dbReference type="FunFam" id="1.10.287.110:FF:000110">
    <property type="entry name" value="DnaJ domain protein (AFU_orthologue AFUA_2G13210)"/>
    <property type="match status" value="1"/>
</dbReference>
<protein>
    <recommendedName>
        <fullName evidence="2">J domain-containing protein</fullName>
    </recommendedName>
</protein>
<dbReference type="PANTHER" id="PTHR44144:SF1">
    <property type="entry name" value="DNAJ HOMOLOG SUBFAMILY C MEMBER 9"/>
    <property type="match status" value="1"/>
</dbReference>
<dbReference type="GO" id="GO:0005634">
    <property type="term" value="C:nucleus"/>
    <property type="evidence" value="ECO:0007669"/>
    <property type="project" value="TreeGrafter"/>
</dbReference>
<dbReference type="Pfam" id="PF00226">
    <property type="entry name" value="DnaJ"/>
    <property type="match status" value="1"/>
</dbReference>
<evidence type="ECO:0000259" key="2">
    <source>
        <dbReference type="PROSITE" id="PS50076"/>
    </source>
</evidence>
<dbReference type="PANTHER" id="PTHR44144">
    <property type="entry name" value="DNAJ HOMOLOG SUBFAMILY C MEMBER 9"/>
    <property type="match status" value="1"/>
</dbReference>
<comment type="caution">
    <text evidence="3">The sequence shown here is derived from an EMBL/GenBank/DDBJ whole genome shotgun (WGS) entry which is preliminary data.</text>
</comment>
<feature type="region of interest" description="Disordered" evidence="1">
    <location>
        <begin position="244"/>
        <end position="335"/>
    </location>
</feature>
<dbReference type="VEuPathDB" id="FungiDB:A1O9_09970"/>
<dbReference type="PROSITE" id="PS50076">
    <property type="entry name" value="DNAJ_2"/>
    <property type="match status" value="1"/>
</dbReference>
<dbReference type="GO" id="GO:0005737">
    <property type="term" value="C:cytoplasm"/>
    <property type="evidence" value="ECO:0007669"/>
    <property type="project" value="TreeGrafter"/>
</dbReference>
<dbReference type="Gene3D" id="1.10.287.110">
    <property type="entry name" value="DnaJ domain"/>
    <property type="match status" value="1"/>
</dbReference>
<evidence type="ECO:0000256" key="1">
    <source>
        <dbReference type="SAM" id="MobiDB-lite"/>
    </source>
</evidence>
<feature type="compositionally biased region" description="Basic residues" evidence="1">
    <location>
        <begin position="325"/>
        <end position="335"/>
    </location>
</feature>
<dbReference type="InterPro" id="IPR036869">
    <property type="entry name" value="J_dom_sf"/>
</dbReference>
<feature type="compositionally biased region" description="Acidic residues" evidence="1">
    <location>
        <begin position="24"/>
        <end position="33"/>
    </location>
</feature>
<feature type="compositionally biased region" description="Basic and acidic residues" evidence="1">
    <location>
        <begin position="244"/>
        <end position="258"/>
    </location>
</feature>
<sequence length="335" mass="37050">MAPKAKAKAKAKAAPADPVFSEDSASENGEDSGDISLNDPPTSIDPYSVLSVPSTATADEIKTAYRKLALKHHPDKVTPSERDSAHQKFQEIAFAYAILSDERRRKRYDATGNTAESANVDDADFNWTEFFRDMSAQVVSGQLIDQIKREYQGTEEERLDVLAAYEDSEGDLDAVFESVMCSEVLDDEERFRKIIDQAIAQGEVEGYVKYTKEAKKTREKRRARAKDEEKEAMQLAEELGVRDKLFGKGDGSKADAGKKSTKTKSKGDTDTDTDGLMALIQQRQKSRAQNFFDDLEAKYGGEPAKRGAGKRKVVDEPPDEAFLKNAKKGKKGGKA</sequence>
<dbReference type="PROSITE" id="PS00636">
    <property type="entry name" value="DNAJ_1"/>
    <property type="match status" value="1"/>
</dbReference>
<dbReference type="Proteomes" id="UP000027920">
    <property type="component" value="Unassembled WGS sequence"/>
</dbReference>
<dbReference type="RefSeq" id="XP_013256765.1">
    <property type="nucleotide sequence ID" value="XM_013401311.1"/>
</dbReference>
<dbReference type="Pfam" id="PF23302">
    <property type="entry name" value="HTH_DNAJC9"/>
    <property type="match status" value="1"/>
</dbReference>
<dbReference type="EMBL" id="AMGV01000011">
    <property type="protein sequence ID" value="KEF54175.1"/>
    <property type="molecule type" value="Genomic_DNA"/>
</dbReference>
<dbReference type="InterPro" id="IPR052594">
    <property type="entry name" value="J_domain-containing_protein"/>
</dbReference>
<gene>
    <name evidence="3" type="ORF">A1O9_09970</name>
</gene>
<feature type="region of interest" description="Disordered" evidence="1">
    <location>
        <begin position="1"/>
        <end position="49"/>
    </location>
</feature>
<dbReference type="CDD" id="cd06257">
    <property type="entry name" value="DnaJ"/>
    <property type="match status" value="1"/>
</dbReference>
<dbReference type="GO" id="GO:0042393">
    <property type="term" value="F:histone binding"/>
    <property type="evidence" value="ECO:0007669"/>
    <property type="project" value="EnsemblFungi"/>
</dbReference>
<dbReference type="InterPro" id="IPR001623">
    <property type="entry name" value="DnaJ_domain"/>
</dbReference>
<dbReference type="HOGENOM" id="CLU_055868_0_1_1"/>
<feature type="domain" description="J" evidence="2">
    <location>
        <begin position="45"/>
        <end position="112"/>
    </location>
</feature>
<dbReference type="SUPFAM" id="SSF46565">
    <property type="entry name" value="Chaperone J-domain"/>
    <property type="match status" value="1"/>
</dbReference>
<keyword evidence="4" id="KW-1185">Reference proteome</keyword>
<dbReference type="GO" id="GO:0031072">
    <property type="term" value="F:heat shock protein binding"/>
    <property type="evidence" value="ECO:0007669"/>
    <property type="project" value="TreeGrafter"/>
</dbReference>